<sequence length="77" mass="9028">MIREYRWTQHGLQLKRNTVPLHKENLTQGGLGLYLIETLMDSVEIYQQEGTTISMTKYVQQDEVKKSDREQSVREGT</sequence>
<dbReference type="Pfam" id="PF13581">
    <property type="entry name" value="HATPase_c_2"/>
    <property type="match status" value="1"/>
</dbReference>
<name>A0A518V5V8_BRELA</name>
<dbReference type="InterPro" id="IPR036890">
    <property type="entry name" value="HATPase_C_sf"/>
</dbReference>
<evidence type="ECO:0000259" key="1">
    <source>
        <dbReference type="Pfam" id="PF13581"/>
    </source>
</evidence>
<evidence type="ECO:0000313" key="2">
    <source>
        <dbReference type="EMBL" id="QDX92368.1"/>
    </source>
</evidence>
<dbReference type="Gene3D" id="3.30.565.10">
    <property type="entry name" value="Histidine kinase-like ATPase, C-terminal domain"/>
    <property type="match status" value="1"/>
</dbReference>
<protein>
    <recommendedName>
        <fullName evidence="1">Histidine kinase/HSP90-like ATPase domain-containing protein</fullName>
    </recommendedName>
</protein>
<dbReference type="EMBL" id="CP033464">
    <property type="protein sequence ID" value="QDX92368.1"/>
    <property type="molecule type" value="Genomic_DNA"/>
</dbReference>
<dbReference type="InterPro" id="IPR003594">
    <property type="entry name" value="HATPase_dom"/>
</dbReference>
<organism evidence="2 3">
    <name type="scientific">Brevibacillus laterosporus</name>
    <name type="common">Bacillus laterosporus</name>
    <dbReference type="NCBI Taxonomy" id="1465"/>
    <lineage>
        <taxon>Bacteria</taxon>
        <taxon>Bacillati</taxon>
        <taxon>Bacillota</taxon>
        <taxon>Bacilli</taxon>
        <taxon>Bacillales</taxon>
        <taxon>Paenibacillaceae</taxon>
        <taxon>Brevibacillus</taxon>
    </lineage>
</organism>
<keyword evidence="3" id="KW-1185">Reference proteome</keyword>
<dbReference type="CDD" id="cd16936">
    <property type="entry name" value="HATPase_RsbW-like"/>
    <property type="match status" value="1"/>
</dbReference>
<dbReference type="Proteomes" id="UP000319432">
    <property type="component" value="Chromosome"/>
</dbReference>
<reference evidence="2 3" key="1">
    <citation type="submission" date="2018-11" db="EMBL/GenBank/DDBJ databases">
        <title>Phylogenetic determinants of toxin gene distribution in genomes of Brevibacillus laterosporus.</title>
        <authorList>
            <person name="Glare T.R."/>
            <person name="Durrant A."/>
            <person name="Berry C."/>
            <person name="Palma L."/>
            <person name="Ormskirk M."/>
            <person name="Cox M.O."/>
        </authorList>
    </citation>
    <scope>NUCLEOTIDE SEQUENCE [LARGE SCALE GENOMIC DNA]</scope>
    <source>
        <strain evidence="2 3">1821L</strain>
    </source>
</reference>
<evidence type="ECO:0000313" key="3">
    <source>
        <dbReference type="Proteomes" id="UP000319432"/>
    </source>
</evidence>
<dbReference type="AlphaFoldDB" id="A0A518V5V8"/>
<feature type="domain" description="Histidine kinase/HSP90-like ATPase" evidence="1">
    <location>
        <begin position="12"/>
        <end position="57"/>
    </location>
</feature>
<proteinExistence type="predicted"/>
<gene>
    <name evidence="2" type="ORF">EEL30_08420</name>
</gene>
<accession>A0A518V5V8</accession>
<dbReference type="OrthoDB" id="9798941at2"/>